<evidence type="ECO:0000313" key="2">
    <source>
        <dbReference type="Proteomes" id="UP001396334"/>
    </source>
</evidence>
<gene>
    <name evidence="1" type="ORF">V6N11_071290</name>
</gene>
<comment type="caution">
    <text evidence="1">The sequence shown here is derived from an EMBL/GenBank/DDBJ whole genome shotgun (WGS) entry which is preliminary data.</text>
</comment>
<reference evidence="1 2" key="1">
    <citation type="journal article" date="2024" name="G3 (Bethesda)">
        <title>Genome assembly of Hibiscus sabdariffa L. provides insights into metabolisms of medicinal natural products.</title>
        <authorList>
            <person name="Kim T."/>
        </authorList>
    </citation>
    <scope>NUCLEOTIDE SEQUENCE [LARGE SCALE GENOMIC DNA]</scope>
    <source>
        <strain evidence="1">TK-2024</strain>
        <tissue evidence="1">Old leaves</tissue>
    </source>
</reference>
<name>A0ABR2U0C5_9ROSI</name>
<evidence type="ECO:0000313" key="1">
    <source>
        <dbReference type="EMBL" id="KAK9042937.1"/>
    </source>
</evidence>
<organism evidence="1 2">
    <name type="scientific">Hibiscus sabdariffa</name>
    <name type="common">roselle</name>
    <dbReference type="NCBI Taxonomy" id="183260"/>
    <lineage>
        <taxon>Eukaryota</taxon>
        <taxon>Viridiplantae</taxon>
        <taxon>Streptophyta</taxon>
        <taxon>Embryophyta</taxon>
        <taxon>Tracheophyta</taxon>
        <taxon>Spermatophyta</taxon>
        <taxon>Magnoliopsida</taxon>
        <taxon>eudicotyledons</taxon>
        <taxon>Gunneridae</taxon>
        <taxon>Pentapetalae</taxon>
        <taxon>rosids</taxon>
        <taxon>malvids</taxon>
        <taxon>Malvales</taxon>
        <taxon>Malvaceae</taxon>
        <taxon>Malvoideae</taxon>
        <taxon>Hibiscus</taxon>
    </lineage>
</organism>
<protein>
    <submittedName>
        <fullName evidence="1">Uncharacterized protein</fullName>
    </submittedName>
</protein>
<accession>A0ABR2U0C5</accession>
<sequence length="141" mass="15522">MVRRVEVVVDAGKVDVLNTCAMGWCKEPISIRLLAVEMKAEGLARMEIIWVVESMLVGCFLRVDSSTEEFSLFERSQILIETGALWLDCRGCGAGRVLDGISDYGGLDRRDAVRMVVSAEPIGVVKRDGLERKGAVVKKGY</sequence>
<proteinExistence type="predicted"/>
<dbReference type="EMBL" id="JBBPBN010000003">
    <property type="protein sequence ID" value="KAK9042937.1"/>
    <property type="molecule type" value="Genomic_DNA"/>
</dbReference>
<keyword evidence="2" id="KW-1185">Reference proteome</keyword>
<dbReference type="Proteomes" id="UP001396334">
    <property type="component" value="Unassembled WGS sequence"/>
</dbReference>